<protein>
    <recommendedName>
        <fullName evidence="5">Cytochrome c domain-containing protein</fullName>
    </recommendedName>
</protein>
<dbReference type="PROSITE" id="PS51007">
    <property type="entry name" value="CYTC"/>
    <property type="match status" value="1"/>
</dbReference>
<keyword evidence="3" id="KW-0349">Heme</keyword>
<dbReference type="HOGENOM" id="CLU_035802_0_0_5"/>
<dbReference type="KEGG" id="mmr:Mmar10_1980"/>
<keyword evidence="7" id="KW-1185">Reference proteome</keyword>
<dbReference type="STRING" id="394221.Mmar10_1980"/>
<dbReference type="GO" id="GO:0046872">
    <property type="term" value="F:metal ion binding"/>
    <property type="evidence" value="ECO:0007669"/>
    <property type="project" value="UniProtKB-KW"/>
</dbReference>
<dbReference type="GO" id="GO:0020037">
    <property type="term" value="F:heme binding"/>
    <property type="evidence" value="ECO:0007669"/>
    <property type="project" value="InterPro"/>
</dbReference>
<dbReference type="AlphaFoldDB" id="Q0AN65"/>
<feature type="chain" id="PRO_5004168303" description="Cytochrome c domain-containing protein" evidence="4">
    <location>
        <begin position="25"/>
        <end position="374"/>
    </location>
</feature>
<evidence type="ECO:0000256" key="2">
    <source>
        <dbReference type="ARBA" id="ARBA00023004"/>
    </source>
</evidence>
<feature type="domain" description="Cytochrome c" evidence="5">
    <location>
        <begin position="177"/>
        <end position="268"/>
    </location>
</feature>
<dbReference type="InterPro" id="IPR022269">
    <property type="entry name" value="SO_2930-like_C"/>
</dbReference>
<evidence type="ECO:0000313" key="7">
    <source>
        <dbReference type="Proteomes" id="UP000001964"/>
    </source>
</evidence>
<evidence type="ECO:0000256" key="1">
    <source>
        <dbReference type="ARBA" id="ARBA00022723"/>
    </source>
</evidence>
<reference evidence="6 7" key="1">
    <citation type="submission" date="2006-08" db="EMBL/GenBank/DDBJ databases">
        <title>Complete sequence of Maricaulis maris MCS10.</title>
        <authorList>
            <consortium name="US DOE Joint Genome Institute"/>
            <person name="Copeland A."/>
            <person name="Lucas S."/>
            <person name="Lapidus A."/>
            <person name="Barry K."/>
            <person name="Detter J.C."/>
            <person name="Glavina del Rio T."/>
            <person name="Hammon N."/>
            <person name="Israni S."/>
            <person name="Dalin E."/>
            <person name="Tice H."/>
            <person name="Pitluck S."/>
            <person name="Saunders E."/>
            <person name="Brettin T."/>
            <person name="Bruce D."/>
            <person name="Han C."/>
            <person name="Tapia R."/>
            <person name="Gilna P."/>
            <person name="Schmutz J."/>
            <person name="Larimer F."/>
            <person name="Land M."/>
            <person name="Hauser L."/>
            <person name="Kyrpides N."/>
            <person name="Mikhailova N."/>
            <person name="Viollier P."/>
            <person name="Stephens C."/>
            <person name="Richardson P."/>
        </authorList>
    </citation>
    <scope>NUCLEOTIDE SEQUENCE [LARGE SCALE GENOMIC DNA]</scope>
    <source>
        <strain evidence="6 7">MCS10</strain>
    </source>
</reference>
<dbReference type="RefSeq" id="WP_011643917.1">
    <property type="nucleotide sequence ID" value="NC_008347.1"/>
</dbReference>
<organism evidence="6 7">
    <name type="scientific">Maricaulis maris (strain MCS10)</name>
    <name type="common">Caulobacter maris</name>
    <dbReference type="NCBI Taxonomy" id="394221"/>
    <lineage>
        <taxon>Bacteria</taxon>
        <taxon>Pseudomonadati</taxon>
        <taxon>Pseudomonadota</taxon>
        <taxon>Alphaproteobacteria</taxon>
        <taxon>Maricaulales</taxon>
        <taxon>Maricaulaceae</taxon>
        <taxon>Maricaulis</taxon>
    </lineage>
</organism>
<proteinExistence type="predicted"/>
<dbReference type="NCBIfam" id="TIGR03806">
    <property type="entry name" value="chp_HNE_0200"/>
    <property type="match status" value="1"/>
</dbReference>
<dbReference type="GO" id="GO:0009055">
    <property type="term" value="F:electron transfer activity"/>
    <property type="evidence" value="ECO:0007669"/>
    <property type="project" value="InterPro"/>
</dbReference>
<evidence type="ECO:0000313" key="6">
    <source>
        <dbReference type="EMBL" id="ABI66272.1"/>
    </source>
</evidence>
<gene>
    <name evidence="6" type="ordered locus">Mmar10_1980</name>
</gene>
<sequence length="374" mass="40624" precursor="true">MTVFRGLILIAAAALAACSPNAPTAQFHSEDNPRLLSEWGQLGIVAGDLQLADGVVPYDLNTPLFTDYALKLRTIWMPSGETAAYRENDTLDFPVGTVITKTFYYPLADTPGQVTRGDGHSLTRADGSLDLSRVQLIETRILVHREAGWEALPYRWNDDQTEAVLLRYGDVVPMTVAEADGGASTFNYVMPDVNQCASCHAPDSNTRQIAPIGPKPRHLNRDFDYPDGTANQLEYLTEVGYLTGAPVPADAPRNADWEDLEASLEARARAYLDANCSHCHSPVGPADTSGLNLQPDIAHGPALGICKLPIAAGSGTGDRRFDIFPGRPDESILLFRLDNVEPDQMMPEVGRSTNHVEGIELIRAWIESLPGDCG</sequence>
<dbReference type="InterPro" id="IPR009056">
    <property type="entry name" value="Cyt_c-like_dom"/>
</dbReference>
<feature type="signal peptide" evidence="4">
    <location>
        <begin position="1"/>
        <end position="24"/>
    </location>
</feature>
<accession>Q0AN65</accession>
<dbReference type="PROSITE" id="PS51257">
    <property type="entry name" value="PROKAR_LIPOPROTEIN"/>
    <property type="match status" value="1"/>
</dbReference>
<dbReference type="EMBL" id="CP000449">
    <property type="protein sequence ID" value="ABI66272.1"/>
    <property type="molecule type" value="Genomic_DNA"/>
</dbReference>
<keyword evidence="1 3" id="KW-0479">Metal-binding</keyword>
<evidence type="ECO:0000259" key="5">
    <source>
        <dbReference type="PROSITE" id="PS51007"/>
    </source>
</evidence>
<evidence type="ECO:0000256" key="4">
    <source>
        <dbReference type="SAM" id="SignalP"/>
    </source>
</evidence>
<dbReference type="SUPFAM" id="SSF48695">
    <property type="entry name" value="Multiheme cytochromes"/>
    <property type="match status" value="1"/>
</dbReference>
<keyword evidence="2 3" id="KW-0408">Iron</keyword>
<evidence type="ECO:0000256" key="3">
    <source>
        <dbReference type="PROSITE-ProRule" id="PRU00433"/>
    </source>
</evidence>
<name>Q0AN65_MARMM</name>
<dbReference type="Proteomes" id="UP000001964">
    <property type="component" value="Chromosome"/>
</dbReference>
<dbReference type="InterPro" id="IPR036280">
    <property type="entry name" value="Multihaem_cyt_sf"/>
</dbReference>
<keyword evidence="4" id="KW-0732">Signal</keyword>
<dbReference type="eggNOG" id="COG5434">
    <property type="taxonomic scope" value="Bacteria"/>
</dbReference>